<keyword evidence="2" id="KW-1185">Reference proteome</keyword>
<dbReference type="KEGG" id="mpg:Theba_0412"/>
<organism evidence="1 2">
    <name type="scientific">Mesotoga prima MesG1.Ag.4.2</name>
    <dbReference type="NCBI Taxonomy" id="660470"/>
    <lineage>
        <taxon>Bacteria</taxon>
        <taxon>Thermotogati</taxon>
        <taxon>Thermotogota</taxon>
        <taxon>Thermotogae</taxon>
        <taxon>Kosmotogales</taxon>
        <taxon>Kosmotogaceae</taxon>
        <taxon>Mesotoga</taxon>
    </lineage>
</organism>
<dbReference type="InterPro" id="IPR023198">
    <property type="entry name" value="PGP-like_dom2"/>
</dbReference>
<dbReference type="Gene3D" id="1.10.150.240">
    <property type="entry name" value="Putative phosphatase, domain 2"/>
    <property type="match status" value="1"/>
</dbReference>
<dbReference type="HOGENOM" id="CLU_064956_1_0_0"/>
<dbReference type="AlphaFoldDB" id="I2F2I7"/>
<dbReference type="InterPro" id="IPR036412">
    <property type="entry name" value="HAD-like_sf"/>
</dbReference>
<dbReference type="GO" id="GO:0005829">
    <property type="term" value="C:cytosol"/>
    <property type="evidence" value="ECO:0007669"/>
    <property type="project" value="TreeGrafter"/>
</dbReference>
<evidence type="ECO:0000313" key="1">
    <source>
        <dbReference type="EMBL" id="AFK06140.1"/>
    </source>
</evidence>
<dbReference type="GO" id="GO:0006281">
    <property type="term" value="P:DNA repair"/>
    <property type="evidence" value="ECO:0007669"/>
    <property type="project" value="TreeGrafter"/>
</dbReference>
<dbReference type="GO" id="GO:0008967">
    <property type="term" value="F:phosphoglycolate phosphatase activity"/>
    <property type="evidence" value="ECO:0007669"/>
    <property type="project" value="TreeGrafter"/>
</dbReference>
<dbReference type="CDD" id="cd01427">
    <property type="entry name" value="HAD_like"/>
    <property type="match status" value="1"/>
</dbReference>
<evidence type="ECO:0000313" key="2">
    <source>
        <dbReference type="Proteomes" id="UP000002881"/>
    </source>
</evidence>
<keyword evidence="1" id="KW-0378">Hydrolase</keyword>
<dbReference type="SFLD" id="SFLDG01129">
    <property type="entry name" value="C1.5:_HAD__Beta-PGM__Phosphata"/>
    <property type="match status" value="1"/>
</dbReference>
<dbReference type="InterPro" id="IPR023214">
    <property type="entry name" value="HAD_sf"/>
</dbReference>
<protein>
    <submittedName>
        <fullName evidence="1">Putative HAD superfamily hydrolase</fullName>
    </submittedName>
</protein>
<dbReference type="PANTHER" id="PTHR43434:SF3">
    <property type="entry name" value="GMP_IMP NUCLEOTIDASE YRFG"/>
    <property type="match status" value="1"/>
</dbReference>
<dbReference type="Proteomes" id="UP000002881">
    <property type="component" value="Chromosome"/>
</dbReference>
<reference evidence="1 2" key="1">
    <citation type="journal article" date="2012" name="Genome Biol. Evol.">
        <title>Genome Sequence of the Mesophilic Thermotogales Bacterium Mesotoga prima MesG1.Ag.4.2 Reveals the Largest Thermotogales Genome To Date.</title>
        <authorList>
            <person name="Zhaxybayeva O."/>
            <person name="Swithers K.S."/>
            <person name="Foght J."/>
            <person name="Green A.G."/>
            <person name="Bruce D."/>
            <person name="Detter C."/>
            <person name="Han S."/>
            <person name="Teshima H."/>
            <person name="Han J."/>
            <person name="Woyke T."/>
            <person name="Pitluck S."/>
            <person name="Nolan M."/>
            <person name="Ivanova N."/>
            <person name="Pati A."/>
            <person name="Land M.L."/>
            <person name="Dlutek M."/>
            <person name="Doolittle W.F."/>
            <person name="Noll K.M."/>
            <person name="Nesbo C.L."/>
        </authorList>
    </citation>
    <scope>NUCLEOTIDE SEQUENCE [LARGE SCALE GENOMIC DNA]</scope>
    <source>
        <strain evidence="2">mesG1.Ag.4.2</strain>
    </source>
</reference>
<dbReference type="SFLD" id="SFLDS00003">
    <property type="entry name" value="Haloacid_Dehalogenase"/>
    <property type="match status" value="1"/>
</dbReference>
<dbReference type="Gene3D" id="3.40.50.1000">
    <property type="entry name" value="HAD superfamily/HAD-like"/>
    <property type="match status" value="1"/>
</dbReference>
<accession>I2F2I7</accession>
<dbReference type="SUPFAM" id="SSF56784">
    <property type="entry name" value="HAD-like"/>
    <property type="match status" value="1"/>
</dbReference>
<dbReference type="eggNOG" id="COG0546">
    <property type="taxonomic scope" value="Bacteria"/>
</dbReference>
<gene>
    <name evidence="1" type="ORF">Theba_0412</name>
</gene>
<dbReference type="GeneID" id="87106265"/>
<sequence>MSNDITYLFDLDGTLSSVSDEDFARRYFQLISLFANGKVDFEKLMVSLKSALEVLFDRRDGIKSNYELFMESFVHFVGDHTVKWYEDFFDEFYENEYEELEKIVSPRENVVEALKKLYGSGRKIIIATNPIFPHKAIRKRLQWVGVDEKLTNYVTTMENSHYVKPSTEYYLEILENNSLDAKYCVMIGNDYKMDGACTSAGIEYVDVSSIQSIWRTT</sequence>
<dbReference type="InterPro" id="IPR050155">
    <property type="entry name" value="HAD-like_hydrolase_sf"/>
</dbReference>
<name>I2F2I7_9BACT</name>
<dbReference type="EMBL" id="CP003532">
    <property type="protein sequence ID" value="AFK06140.1"/>
    <property type="molecule type" value="Genomic_DNA"/>
</dbReference>
<proteinExistence type="predicted"/>
<dbReference type="Pfam" id="PF00702">
    <property type="entry name" value="Hydrolase"/>
    <property type="match status" value="1"/>
</dbReference>
<dbReference type="PANTHER" id="PTHR43434">
    <property type="entry name" value="PHOSPHOGLYCOLATE PHOSPHATASE"/>
    <property type="match status" value="1"/>
</dbReference>
<dbReference type="RefSeq" id="WP_014730256.1">
    <property type="nucleotide sequence ID" value="NC_017934.1"/>
</dbReference>